<evidence type="ECO:0008006" key="3">
    <source>
        <dbReference type="Google" id="ProtNLM"/>
    </source>
</evidence>
<dbReference type="Gene3D" id="3.10.450.620">
    <property type="entry name" value="JHP933, nucleotidyltransferase-like core domain"/>
    <property type="match status" value="1"/>
</dbReference>
<comment type="caution">
    <text evidence="1">The sequence shown here is derived from an EMBL/GenBank/DDBJ whole genome shotgun (WGS) entry which is preliminary data.</text>
</comment>
<protein>
    <recommendedName>
        <fullName evidence="3">Nucleotidyl transferase AbiEii toxin, Type IV TA system</fullName>
    </recommendedName>
</protein>
<dbReference type="EMBL" id="BBQY01000001">
    <property type="protein sequence ID" value="GBH28824.1"/>
    <property type="molecule type" value="Genomic_DNA"/>
</dbReference>
<gene>
    <name evidence="1" type="ORF">MBESOW_P0077</name>
</gene>
<accession>A0A401IWP9</accession>
<dbReference type="InterPro" id="IPR014942">
    <property type="entry name" value="AbiEii"/>
</dbReference>
<evidence type="ECO:0000313" key="2">
    <source>
        <dbReference type="Proteomes" id="UP000290975"/>
    </source>
</evidence>
<name>A0A401IWP9_SPHXE</name>
<keyword evidence="2" id="KW-1185">Reference proteome</keyword>
<organism evidence="1 2">
    <name type="scientific">Sphingobium xenophagum</name>
    <dbReference type="NCBI Taxonomy" id="121428"/>
    <lineage>
        <taxon>Bacteria</taxon>
        <taxon>Pseudomonadati</taxon>
        <taxon>Pseudomonadota</taxon>
        <taxon>Alphaproteobacteria</taxon>
        <taxon>Sphingomonadales</taxon>
        <taxon>Sphingomonadaceae</taxon>
        <taxon>Sphingobium</taxon>
    </lineage>
</organism>
<sequence length="312" mass="35362">MLLHDHTDFDDLLAVVSREQAIDPGLVEKDYWIIHALWGLQQLGFRFELKGGTSLSKGHGLIHRFSEDIDILIHPALDDLPTGKNQNKPAHIEARRSFYDDLSAKITIPGFSEVERDEAFDDQRMRSAGIRLHYTPRNALPEGIKDGILLEAGFDQVAPYRPCRISSWAYDKAAATDLPDLTDNRAFDVPCYEPGYTLIEKLQTISTKFRRHLEDGSMPQNFLRHYYDVFCLLGDADVQAFIGTEAYVAHKDARFPAADNKVIAENPAFDLPDQTTRDRFARAYAATSALYYRGQPGLDDILGRIQKYADRL</sequence>
<dbReference type="RefSeq" id="WP_130751611.1">
    <property type="nucleotide sequence ID" value="NZ_BBQY01000001.1"/>
</dbReference>
<evidence type="ECO:0000313" key="1">
    <source>
        <dbReference type="EMBL" id="GBH28824.1"/>
    </source>
</evidence>
<dbReference type="Proteomes" id="UP000290975">
    <property type="component" value="Unassembled WGS sequence"/>
</dbReference>
<dbReference type="AlphaFoldDB" id="A0A401IWP9"/>
<reference evidence="1 2" key="1">
    <citation type="submission" date="2014-12" db="EMBL/GenBank/DDBJ databases">
        <title>Whole genome sequencing of Sphingobium xenophagum OW59.</title>
        <authorList>
            <person name="Ohta Y."/>
            <person name="Nishi S."/>
            <person name="Hatada Y."/>
        </authorList>
    </citation>
    <scope>NUCLEOTIDE SEQUENCE [LARGE SCALE GENOMIC DNA]</scope>
    <source>
        <strain evidence="1 2">OW59</strain>
    </source>
</reference>
<dbReference type="Pfam" id="PF08843">
    <property type="entry name" value="AbiEii"/>
    <property type="match status" value="1"/>
</dbReference>
<proteinExistence type="predicted"/>